<gene>
    <name evidence="1" type="ORF">DJ90_1979</name>
</gene>
<dbReference type="STRING" id="44252.DJ90_1979"/>
<dbReference type="OrthoDB" id="2655677at2"/>
<dbReference type="EMBL" id="JMQA01000001">
    <property type="protein sequence ID" value="KFN12250.1"/>
    <property type="molecule type" value="Genomic_DNA"/>
</dbReference>
<proteinExistence type="predicted"/>
<dbReference type="RefSeq" id="WP_036624144.1">
    <property type="nucleotide sequence ID" value="NZ_BGML01000001.1"/>
</dbReference>
<accession>A0A090ZPQ2</accession>
<comment type="caution">
    <text evidence="1">The sequence shown here is derived from an EMBL/GenBank/DDBJ whole genome shotgun (WGS) entry which is preliminary data.</text>
</comment>
<evidence type="ECO:0000313" key="1">
    <source>
        <dbReference type="EMBL" id="KFN12250.1"/>
    </source>
</evidence>
<dbReference type="Proteomes" id="UP000029278">
    <property type="component" value="Unassembled WGS sequence"/>
</dbReference>
<organism evidence="1 2">
    <name type="scientific">Paenibacillus macerans</name>
    <name type="common">Bacillus macerans</name>
    <dbReference type="NCBI Taxonomy" id="44252"/>
    <lineage>
        <taxon>Bacteria</taxon>
        <taxon>Bacillati</taxon>
        <taxon>Bacillota</taxon>
        <taxon>Bacilli</taxon>
        <taxon>Bacillales</taxon>
        <taxon>Paenibacillaceae</taxon>
        <taxon>Paenibacillus</taxon>
    </lineage>
</organism>
<dbReference type="GeneID" id="77008225"/>
<dbReference type="HOGENOM" id="CLU_1684852_0_0_9"/>
<name>A0A090ZPQ2_PAEMA</name>
<keyword evidence="2" id="KW-1185">Reference proteome</keyword>
<dbReference type="AlphaFoldDB" id="A0A090ZPQ2"/>
<reference evidence="1 2" key="1">
    <citation type="submission" date="2014-04" db="EMBL/GenBank/DDBJ databases">
        <authorList>
            <person name="Bishop-Lilly K.A."/>
            <person name="Broomall S.M."/>
            <person name="Chain P.S."/>
            <person name="Chertkov O."/>
            <person name="Coyne S.R."/>
            <person name="Daligault H.E."/>
            <person name="Davenport K.W."/>
            <person name="Erkkila T."/>
            <person name="Frey K.G."/>
            <person name="Gibbons H.S."/>
            <person name="Gu W."/>
            <person name="Jaissle J."/>
            <person name="Johnson S.L."/>
            <person name="Koroleva G.I."/>
            <person name="Ladner J.T."/>
            <person name="Lo C.-C."/>
            <person name="Minogue T.D."/>
            <person name="Munk C."/>
            <person name="Palacios G.F."/>
            <person name="Redden C.L."/>
            <person name="Rosenzweig C.N."/>
            <person name="Scholz M.B."/>
            <person name="Teshima H."/>
            <person name="Xu Y."/>
        </authorList>
    </citation>
    <scope>NUCLEOTIDE SEQUENCE [LARGE SCALE GENOMIC DNA]</scope>
    <source>
        <strain evidence="1 2">8244</strain>
    </source>
</reference>
<evidence type="ECO:0000313" key="2">
    <source>
        <dbReference type="Proteomes" id="UP000029278"/>
    </source>
</evidence>
<protein>
    <submittedName>
        <fullName evidence="1">Uncharacterized protein</fullName>
    </submittedName>
</protein>
<sequence length="163" mass="19281">MAYISSKNEKEKVISVHSAERWQRRDLELTNWLRSVKQRKRAKQTVWLGNIEVDAEMFPALVCLKRIQIQTEFSCAGVSPLDEPEDHSLYAYITMLASEKTDRFVQFAMERMRHRLLVTFEPSRKRYDLSSFFIGHNRSFCLLLQRCAETFARLEQDRTADSR</sequence>